<dbReference type="AlphaFoldDB" id="A0A4V6A4V6"/>
<dbReference type="Proteomes" id="UP000298663">
    <property type="component" value="Unassembled WGS sequence"/>
</dbReference>
<comment type="caution">
    <text evidence="1">The sequence shown here is derived from an EMBL/GenBank/DDBJ whole genome shotgun (WGS) entry which is preliminary data.</text>
</comment>
<name>A0A4V6A4V6_STECR</name>
<accession>A0A4V6A4V6</accession>
<sequence>MTTALCFSQGRQKKFAWLSRVLITEGVNYRGCRRDVLLSCCDWFKTLENLCSRRRCYSFVLDLNGSSISGFVWRFLVALVGGKQVDAAFCGS</sequence>
<keyword evidence="2" id="KW-1185">Reference proteome</keyword>
<protein>
    <submittedName>
        <fullName evidence="1">Uncharacterized protein</fullName>
    </submittedName>
</protein>
<proteinExistence type="predicted"/>
<evidence type="ECO:0000313" key="2">
    <source>
        <dbReference type="Proteomes" id="UP000298663"/>
    </source>
</evidence>
<organism evidence="1 2">
    <name type="scientific">Steinernema carpocapsae</name>
    <name type="common">Entomopathogenic nematode</name>
    <dbReference type="NCBI Taxonomy" id="34508"/>
    <lineage>
        <taxon>Eukaryota</taxon>
        <taxon>Metazoa</taxon>
        <taxon>Ecdysozoa</taxon>
        <taxon>Nematoda</taxon>
        <taxon>Chromadorea</taxon>
        <taxon>Rhabditida</taxon>
        <taxon>Tylenchina</taxon>
        <taxon>Panagrolaimomorpha</taxon>
        <taxon>Strongyloidoidea</taxon>
        <taxon>Steinernematidae</taxon>
        <taxon>Steinernema</taxon>
    </lineage>
</organism>
<dbReference type="EMBL" id="AZBU02000003">
    <property type="protein sequence ID" value="TKR88285.1"/>
    <property type="molecule type" value="Genomic_DNA"/>
</dbReference>
<reference evidence="1 2" key="2">
    <citation type="journal article" date="2019" name="G3 (Bethesda)">
        <title>Hybrid Assembly of the Genome of the Entomopathogenic Nematode Steinernema carpocapsae Identifies the X-Chromosome.</title>
        <authorList>
            <person name="Serra L."/>
            <person name="Macchietto M."/>
            <person name="Macias-Munoz A."/>
            <person name="McGill C.J."/>
            <person name="Rodriguez I.M."/>
            <person name="Rodriguez B."/>
            <person name="Murad R."/>
            <person name="Mortazavi A."/>
        </authorList>
    </citation>
    <scope>NUCLEOTIDE SEQUENCE [LARGE SCALE GENOMIC DNA]</scope>
    <source>
        <strain evidence="1 2">ALL</strain>
    </source>
</reference>
<evidence type="ECO:0000313" key="1">
    <source>
        <dbReference type="EMBL" id="TKR88285.1"/>
    </source>
</evidence>
<gene>
    <name evidence="1" type="ORF">L596_012550</name>
</gene>
<reference evidence="1 2" key="1">
    <citation type="journal article" date="2015" name="Genome Biol.">
        <title>Comparative genomics of Steinernema reveals deeply conserved gene regulatory networks.</title>
        <authorList>
            <person name="Dillman A.R."/>
            <person name="Macchietto M."/>
            <person name="Porter C.F."/>
            <person name="Rogers A."/>
            <person name="Williams B."/>
            <person name="Antoshechkin I."/>
            <person name="Lee M.M."/>
            <person name="Goodwin Z."/>
            <person name="Lu X."/>
            <person name="Lewis E.E."/>
            <person name="Goodrich-Blair H."/>
            <person name="Stock S.P."/>
            <person name="Adams B.J."/>
            <person name="Sternberg P.W."/>
            <person name="Mortazavi A."/>
        </authorList>
    </citation>
    <scope>NUCLEOTIDE SEQUENCE [LARGE SCALE GENOMIC DNA]</scope>
    <source>
        <strain evidence="1 2">ALL</strain>
    </source>
</reference>